<dbReference type="OrthoDB" id="8477619at2"/>
<dbReference type="PATRIC" id="fig|43658.5.peg.3149"/>
<organism evidence="1 2">
    <name type="scientific">Pseudoalteromonas rubra</name>
    <dbReference type="NCBI Taxonomy" id="43658"/>
    <lineage>
        <taxon>Bacteria</taxon>
        <taxon>Pseudomonadati</taxon>
        <taxon>Pseudomonadota</taxon>
        <taxon>Gammaproteobacteria</taxon>
        <taxon>Alteromonadales</taxon>
        <taxon>Pseudoalteromonadaceae</taxon>
        <taxon>Pseudoalteromonas</taxon>
    </lineage>
</organism>
<name>A0A0F4QJY2_9GAMM</name>
<dbReference type="RefSeq" id="WP_046005780.1">
    <property type="nucleotide sequence ID" value="NZ_JXYA01000034.1"/>
</dbReference>
<accession>A0A0F4QJY2</accession>
<reference evidence="1 2" key="1">
    <citation type="journal article" date="2015" name="BMC Genomics">
        <title>Genome mining reveals unlocked bioactive potential of marine Gram-negative bacteria.</title>
        <authorList>
            <person name="Machado H."/>
            <person name="Sonnenschein E.C."/>
            <person name="Melchiorsen J."/>
            <person name="Gram L."/>
        </authorList>
    </citation>
    <scope>NUCLEOTIDE SEQUENCE [LARGE SCALE GENOMIC DNA]</scope>
    <source>
        <strain evidence="1 2">S2471</strain>
    </source>
</reference>
<dbReference type="EMBL" id="JXYA01000034">
    <property type="protein sequence ID" value="KJZ07580.1"/>
    <property type="molecule type" value="Genomic_DNA"/>
</dbReference>
<proteinExistence type="predicted"/>
<dbReference type="AlphaFoldDB" id="A0A0F4QJY2"/>
<comment type="caution">
    <text evidence="1">The sequence shown here is derived from an EMBL/GenBank/DDBJ whole genome shotgun (WGS) entry which is preliminary data.</text>
</comment>
<dbReference type="Proteomes" id="UP000033452">
    <property type="component" value="Unassembled WGS sequence"/>
</dbReference>
<sequence length="691" mass="75511">MLRTDLKIFLPERLGNEPNAGGHRTSTPLTNGKLNEVFTAISDVDYARSSFELVKLYPAVATADDSRLQDARIFLSDQPADPLVTTLLVQSNQLQDTSLLPEMMDMLASAKFHGLATATSEIVAESQEIKIDRVHANLAPTTSRRIDHTGVKPPVETSGYRIARQQSYGKLYNISINIPDLITDRPFFYGSYQLYDYTQRRYVTAIMPQTDFDLVGTTISNKTTLSSPVREGEFFNLFYLPNEFYRFHDFVLDGSALTLGPGERVEPKTVKIKIPNSYITITDNGNGELITQGRLVATIDYNTGVLNALEPIDFDTPGKELGAIIRTKPITVREFQFSVSQDAMPETLYIRCKSAQGTDLSASCDAQGVITGQGITGSFSATSMVTLSFEVDVLPESVSYDYSDLVYEPVPTPPGGIDRSKLPGNGIVPIFHANNLVSIQSRVRTPHPNLTNGQVINVVADADWVDILDGSGASLYSADDSNYAYDRQTGAVTINPGIATFTPPYIITTIQSELAMVTDIDATTLQTLIPIKRTYPAGSTISSVYMLEDLQAKSVDERTLAAWQNNYEDSGTPASNSINTTQYPVELTNIGCISQRWAIVFTSDGYDVLGEYVGKIYSGVTAEDCAPINPFTAAPYFILRKEAIGNGLNPGEAFLFTSQSASRPIMATRSVSPGHSHIEQDSSTIAFSGVY</sequence>
<evidence type="ECO:0000313" key="2">
    <source>
        <dbReference type="Proteomes" id="UP000033452"/>
    </source>
</evidence>
<gene>
    <name evidence="1" type="ORF">TW77_14885</name>
</gene>
<keyword evidence="2" id="KW-1185">Reference proteome</keyword>
<protein>
    <submittedName>
        <fullName evidence="1">Uncharacterized protein</fullName>
    </submittedName>
</protein>
<evidence type="ECO:0000313" key="1">
    <source>
        <dbReference type="EMBL" id="KJZ07580.1"/>
    </source>
</evidence>